<name>A0ABP7ZLH1_9MICO</name>
<comment type="caution">
    <text evidence="7">The sequence shown here is derived from an EMBL/GenBank/DDBJ whole genome shotgun (WGS) entry which is preliminary data.</text>
</comment>
<evidence type="ECO:0000256" key="5">
    <source>
        <dbReference type="SAM" id="SignalP"/>
    </source>
</evidence>
<evidence type="ECO:0000313" key="7">
    <source>
        <dbReference type="EMBL" id="GAA4163062.1"/>
    </source>
</evidence>
<reference evidence="7" key="2">
    <citation type="submission" date="2023-12" db="EMBL/GenBank/DDBJ databases">
        <authorList>
            <person name="Sun Q."/>
            <person name="Inoue M."/>
        </authorList>
    </citation>
    <scope>NUCLEOTIDE SEQUENCE</scope>
    <source>
        <strain evidence="7">JCM 17590</strain>
    </source>
</reference>
<protein>
    <recommendedName>
        <fullName evidence="6">NlpC/P60 domain-containing protein</fullName>
    </recommendedName>
</protein>
<dbReference type="PANTHER" id="PTHR47359:SF3">
    <property type="entry name" value="NLP_P60 DOMAIN-CONTAINING PROTEIN-RELATED"/>
    <property type="match status" value="1"/>
</dbReference>
<feature type="signal peptide" evidence="5">
    <location>
        <begin position="1"/>
        <end position="41"/>
    </location>
</feature>
<dbReference type="Proteomes" id="UP001415169">
    <property type="component" value="Unassembled WGS sequence"/>
</dbReference>
<evidence type="ECO:0000256" key="4">
    <source>
        <dbReference type="ARBA" id="ARBA00022807"/>
    </source>
</evidence>
<reference evidence="7" key="1">
    <citation type="journal article" date="2014" name="Int. J. Syst. Evol. Microbiol.">
        <title>Complete genome of a new Firmicutes species belonging to the dominant human colonic microbiota ('Ruminococcus bicirculans') reveals two chromosomes and a selective capacity to utilize plant glucans.</title>
        <authorList>
            <consortium name="NISC Comparative Sequencing Program"/>
            <person name="Wegmann U."/>
            <person name="Louis P."/>
            <person name="Goesmann A."/>
            <person name="Henrissat B."/>
            <person name="Duncan S.H."/>
            <person name="Flint H.J."/>
        </authorList>
    </citation>
    <scope>NUCLEOTIDE SEQUENCE</scope>
    <source>
        <strain evidence="7">JCM 17590</strain>
    </source>
</reference>
<keyword evidence="3" id="KW-0378">Hydrolase</keyword>
<dbReference type="Gene3D" id="3.90.1720.10">
    <property type="entry name" value="endopeptidase domain like (from Nostoc punctiforme)"/>
    <property type="match status" value="1"/>
</dbReference>
<dbReference type="InterPro" id="IPR000064">
    <property type="entry name" value="NLP_P60_dom"/>
</dbReference>
<proteinExistence type="inferred from homology"/>
<evidence type="ECO:0000256" key="3">
    <source>
        <dbReference type="ARBA" id="ARBA00022801"/>
    </source>
</evidence>
<feature type="chain" id="PRO_5046296673" description="NlpC/P60 domain-containing protein" evidence="5">
    <location>
        <begin position="42"/>
        <end position="248"/>
    </location>
</feature>
<dbReference type="PROSITE" id="PS51935">
    <property type="entry name" value="NLPC_P60"/>
    <property type="match status" value="1"/>
</dbReference>
<keyword evidence="4" id="KW-0788">Thiol protease</keyword>
<dbReference type="InterPro" id="IPR038765">
    <property type="entry name" value="Papain-like_cys_pep_sf"/>
</dbReference>
<feature type="domain" description="NlpC/P60" evidence="6">
    <location>
        <begin position="130"/>
        <end position="248"/>
    </location>
</feature>
<sequence length="248" mass="25318">MRPSLPTHPTHGWLRRRSARLLAGTTLAITGCLAIAIPAHAATAAASPVHAAAAASVTVAHSASSAALTSSAKSVEIQSLDVSSKVTAPQAELETFTATPPNVPQELHTAAPQTDSATLTSTASALGAAPGQRLRIVGAALSYLGTPYVLGGASKSGIDCSGLTMVAYATVGIHLAHYVPTQDGVGHRISASQAKPGDLIVFDNEEHVAVYLGKGLLVAAPEPGRNVQIEPVSKWSGIGYHFTRILGD</sequence>
<evidence type="ECO:0000256" key="2">
    <source>
        <dbReference type="ARBA" id="ARBA00022670"/>
    </source>
</evidence>
<keyword evidence="2" id="KW-0645">Protease</keyword>
<dbReference type="SUPFAM" id="SSF54001">
    <property type="entry name" value="Cysteine proteinases"/>
    <property type="match status" value="1"/>
</dbReference>
<keyword evidence="5" id="KW-0732">Signal</keyword>
<dbReference type="PANTHER" id="PTHR47359">
    <property type="entry name" value="PEPTIDOGLYCAN DL-ENDOPEPTIDASE CWLO"/>
    <property type="match status" value="1"/>
</dbReference>
<keyword evidence="8" id="KW-1185">Reference proteome</keyword>
<evidence type="ECO:0000313" key="8">
    <source>
        <dbReference type="Proteomes" id="UP001415169"/>
    </source>
</evidence>
<dbReference type="EMBL" id="BAABBV010000001">
    <property type="protein sequence ID" value="GAA4163062.1"/>
    <property type="molecule type" value="Genomic_DNA"/>
</dbReference>
<dbReference type="Pfam" id="PF00877">
    <property type="entry name" value="NLPC_P60"/>
    <property type="match status" value="1"/>
</dbReference>
<dbReference type="PROSITE" id="PS51257">
    <property type="entry name" value="PROKAR_LIPOPROTEIN"/>
    <property type="match status" value="1"/>
</dbReference>
<dbReference type="InterPro" id="IPR051794">
    <property type="entry name" value="PG_Endopeptidase_C40"/>
</dbReference>
<dbReference type="RefSeq" id="WP_344791917.1">
    <property type="nucleotide sequence ID" value="NZ_BAABBV010000001.1"/>
</dbReference>
<gene>
    <name evidence="7" type="ORF">GCM10022286_22930</name>
</gene>
<comment type="similarity">
    <text evidence="1">Belongs to the peptidase C40 family.</text>
</comment>
<organism evidence="7 8">
    <name type="scientific">Gryllotalpicola daejeonensis</name>
    <dbReference type="NCBI Taxonomy" id="993087"/>
    <lineage>
        <taxon>Bacteria</taxon>
        <taxon>Bacillati</taxon>
        <taxon>Actinomycetota</taxon>
        <taxon>Actinomycetes</taxon>
        <taxon>Micrococcales</taxon>
        <taxon>Microbacteriaceae</taxon>
        <taxon>Gryllotalpicola</taxon>
    </lineage>
</organism>
<accession>A0ABP7ZLH1</accession>
<evidence type="ECO:0000259" key="6">
    <source>
        <dbReference type="PROSITE" id="PS51935"/>
    </source>
</evidence>
<evidence type="ECO:0000256" key="1">
    <source>
        <dbReference type="ARBA" id="ARBA00007074"/>
    </source>
</evidence>